<dbReference type="KEGG" id="cliz:G7Y31_00035"/>
<organism evidence="1 2">
    <name type="scientific">Corynebacterium lizhenjunii</name>
    <dbReference type="NCBI Taxonomy" id="2709394"/>
    <lineage>
        <taxon>Bacteria</taxon>
        <taxon>Bacillati</taxon>
        <taxon>Actinomycetota</taxon>
        <taxon>Actinomycetes</taxon>
        <taxon>Mycobacteriales</taxon>
        <taxon>Corynebacteriaceae</taxon>
        <taxon>Corynebacterium</taxon>
    </lineage>
</organism>
<evidence type="ECO:0000313" key="2">
    <source>
        <dbReference type="Proteomes" id="UP000594681"/>
    </source>
</evidence>
<sequence length="74" mass="7850">MKLGDYLKAQTWGIQLVAQCTGMTVEDFQAAGADPTTATDLATLVRIYFGPVRAADSSSQAAARDHAASHTNQH</sequence>
<dbReference type="AlphaFoldDB" id="A0A7T0PB89"/>
<keyword evidence="2" id="KW-1185">Reference proteome</keyword>
<dbReference type="RefSeq" id="WP_165009295.1">
    <property type="nucleotide sequence ID" value="NZ_CP064954.1"/>
</dbReference>
<protein>
    <submittedName>
        <fullName evidence="1">Uncharacterized protein</fullName>
    </submittedName>
</protein>
<proteinExistence type="predicted"/>
<name>A0A7T0PB89_9CORY</name>
<evidence type="ECO:0000313" key="1">
    <source>
        <dbReference type="EMBL" id="QPK79170.1"/>
    </source>
</evidence>
<reference evidence="1 2" key="1">
    <citation type="submission" date="2020-11" db="EMBL/GenBank/DDBJ databases">
        <title>Corynebacterium sp. ZJ-599.</title>
        <authorList>
            <person name="Zhou J."/>
        </authorList>
    </citation>
    <scope>NUCLEOTIDE SEQUENCE [LARGE SCALE GENOMIC DNA]</scope>
    <source>
        <strain evidence="1 2">ZJ-599</strain>
    </source>
</reference>
<gene>
    <name evidence="1" type="ORF">G7Y31_00035</name>
</gene>
<dbReference type="EMBL" id="CP064954">
    <property type="protein sequence ID" value="QPK79170.1"/>
    <property type="molecule type" value="Genomic_DNA"/>
</dbReference>
<dbReference type="Proteomes" id="UP000594681">
    <property type="component" value="Chromosome"/>
</dbReference>
<accession>A0A7T0PB89</accession>